<evidence type="ECO:0000256" key="1">
    <source>
        <dbReference type="ARBA" id="ARBA00006700"/>
    </source>
</evidence>
<dbReference type="Pfam" id="PF00276">
    <property type="entry name" value="Ribosomal_L23"/>
    <property type="match status" value="1"/>
</dbReference>
<dbReference type="GO" id="GO:0003735">
    <property type="term" value="F:structural constituent of ribosome"/>
    <property type="evidence" value="ECO:0007669"/>
    <property type="project" value="InterPro"/>
</dbReference>
<evidence type="ECO:0000256" key="2">
    <source>
        <dbReference type="ARBA" id="ARBA00022980"/>
    </source>
</evidence>
<proteinExistence type="inferred from homology"/>
<evidence type="ECO:0000256" key="4">
    <source>
        <dbReference type="HAMAP-Rule" id="MF_01369"/>
    </source>
</evidence>
<evidence type="ECO:0000313" key="5">
    <source>
        <dbReference type="EMBL" id="PIZ94132.1"/>
    </source>
</evidence>
<dbReference type="InterPro" id="IPR013025">
    <property type="entry name" value="Ribosomal_uL23-like"/>
</dbReference>
<dbReference type="SUPFAM" id="SSF54189">
    <property type="entry name" value="Ribosomal proteins S24e, L23 and L15e"/>
    <property type="match status" value="1"/>
</dbReference>
<dbReference type="Gene3D" id="3.30.70.330">
    <property type="match status" value="1"/>
</dbReference>
<gene>
    <name evidence="4 5" type="primary">rplW</name>
    <name evidence="5" type="ORF">COX83_00125</name>
</gene>
<reference evidence="6" key="1">
    <citation type="submission" date="2017-09" db="EMBL/GenBank/DDBJ databases">
        <title>Depth-based differentiation of microbial function through sediment-hosted aquifers and enrichment of novel symbionts in the deep terrestrial subsurface.</title>
        <authorList>
            <person name="Probst A.J."/>
            <person name="Ladd B."/>
            <person name="Jarett J.K."/>
            <person name="Geller-Mcgrath D.E."/>
            <person name="Sieber C.M.K."/>
            <person name="Emerson J.B."/>
            <person name="Anantharaman K."/>
            <person name="Thomas B.C."/>
            <person name="Malmstrom R."/>
            <person name="Stieglmeier M."/>
            <person name="Klingl A."/>
            <person name="Woyke T."/>
            <person name="Ryan C.M."/>
            <person name="Banfield J.F."/>
        </authorList>
    </citation>
    <scope>NUCLEOTIDE SEQUENCE [LARGE SCALE GENOMIC DNA]</scope>
</reference>
<comment type="caution">
    <text evidence="5">The sequence shown here is derived from an EMBL/GenBank/DDBJ whole genome shotgun (WGS) entry which is preliminary data.</text>
</comment>
<evidence type="ECO:0000256" key="3">
    <source>
        <dbReference type="ARBA" id="ARBA00023274"/>
    </source>
</evidence>
<name>A0A2M7V677_9BACT</name>
<dbReference type="EMBL" id="PFPI01000001">
    <property type="protein sequence ID" value="PIZ94132.1"/>
    <property type="molecule type" value="Genomic_DNA"/>
</dbReference>
<comment type="subunit">
    <text evidence="4">Part of the 50S ribosomal subunit. Contacts protein L29, and trigger factor when it is bound to the ribosome.</text>
</comment>
<dbReference type="InterPro" id="IPR012678">
    <property type="entry name" value="Ribosomal_uL23/eL15/eS24_sf"/>
</dbReference>
<comment type="similarity">
    <text evidence="1 4">Belongs to the universal ribosomal protein uL23 family.</text>
</comment>
<dbReference type="GO" id="GO:0006412">
    <property type="term" value="P:translation"/>
    <property type="evidence" value="ECO:0007669"/>
    <property type="project" value="UniProtKB-UniRule"/>
</dbReference>
<dbReference type="HAMAP" id="MF_01369_B">
    <property type="entry name" value="Ribosomal_uL23_B"/>
    <property type="match status" value="1"/>
</dbReference>
<evidence type="ECO:0000313" key="6">
    <source>
        <dbReference type="Proteomes" id="UP000230078"/>
    </source>
</evidence>
<protein>
    <recommendedName>
        <fullName evidence="4">Large ribosomal subunit protein uL23</fullName>
    </recommendedName>
</protein>
<accession>A0A2M7V677</accession>
<dbReference type="GO" id="GO:0005840">
    <property type="term" value="C:ribosome"/>
    <property type="evidence" value="ECO:0007669"/>
    <property type="project" value="UniProtKB-KW"/>
</dbReference>
<comment type="function">
    <text evidence="4">One of the early assembly proteins it binds 23S rRNA. One of the proteins that surrounds the polypeptide exit tunnel on the outside of the ribosome. Forms the main docking site for trigger factor binding to the ribosome.</text>
</comment>
<dbReference type="AlphaFoldDB" id="A0A2M7V677"/>
<dbReference type="GO" id="GO:0019843">
    <property type="term" value="F:rRNA binding"/>
    <property type="evidence" value="ECO:0007669"/>
    <property type="project" value="UniProtKB-UniRule"/>
</dbReference>
<sequence>METVSPATPSTKSVSVPSAHKRILLGAHVSEKAASVGGSGTYTFRVTMKATKGEISEAIRTHYGIKPVAVRVINIEGKRVRFGKYLGKRNDWKKAFVTLPEGKHIDIHSGI</sequence>
<keyword evidence="4" id="KW-0699">rRNA-binding</keyword>
<organism evidence="5 6">
    <name type="scientific">Candidatus Magasanikbacteria bacterium CG_4_10_14_0_2_um_filter_41_31</name>
    <dbReference type="NCBI Taxonomy" id="1974639"/>
    <lineage>
        <taxon>Bacteria</taxon>
        <taxon>Candidatus Magasanikiibacteriota</taxon>
    </lineage>
</organism>
<dbReference type="InterPro" id="IPR012677">
    <property type="entry name" value="Nucleotide-bd_a/b_plait_sf"/>
</dbReference>
<dbReference type="GO" id="GO:1990904">
    <property type="term" value="C:ribonucleoprotein complex"/>
    <property type="evidence" value="ECO:0007669"/>
    <property type="project" value="UniProtKB-KW"/>
</dbReference>
<keyword evidence="2 4" id="KW-0689">Ribosomal protein</keyword>
<keyword evidence="3 4" id="KW-0687">Ribonucleoprotein</keyword>
<keyword evidence="4" id="KW-0694">RNA-binding</keyword>
<dbReference type="Proteomes" id="UP000230078">
    <property type="component" value="Unassembled WGS sequence"/>
</dbReference>